<keyword evidence="1" id="KW-0472">Membrane</keyword>
<evidence type="ECO:0000313" key="3">
    <source>
        <dbReference type="Proteomes" id="UP001314170"/>
    </source>
</evidence>
<organism evidence="2 3">
    <name type="scientific">Dovyalis caffra</name>
    <dbReference type="NCBI Taxonomy" id="77055"/>
    <lineage>
        <taxon>Eukaryota</taxon>
        <taxon>Viridiplantae</taxon>
        <taxon>Streptophyta</taxon>
        <taxon>Embryophyta</taxon>
        <taxon>Tracheophyta</taxon>
        <taxon>Spermatophyta</taxon>
        <taxon>Magnoliopsida</taxon>
        <taxon>eudicotyledons</taxon>
        <taxon>Gunneridae</taxon>
        <taxon>Pentapetalae</taxon>
        <taxon>rosids</taxon>
        <taxon>fabids</taxon>
        <taxon>Malpighiales</taxon>
        <taxon>Salicaceae</taxon>
        <taxon>Flacourtieae</taxon>
        <taxon>Dovyalis</taxon>
    </lineage>
</organism>
<proteinExistence type="predicted"/>
<keyword evidence="3" id="KW-1185">Reference proteome</keyword>
<dbReference type="Proteomes" id="UP001314170">
    <property type="component" value="Unassembled WGS sequence"/>
</dbReference>
<keyword evidence="1" id="KW-1133">Transmembrane helix</keyword>
<feature type="transmembrane region" description="Helical" evidence="1">
    <location>
        <begin position="15"/>
        <end position="34"/>
    </location>
</feature>
<dbReference type="EMBL" id="CAWUPB010000994">
    <property type="protein sequence ID" value="CAK7336291.1"/>
    <property type="molecule type" value="Genomic_DNA"/>
</dbReference>
<dbReference type="AlphaFoldDB" id="A0AAV1RKL8"/>
<gene>
    <name evidence="2" type="ORF">DCAF_LOCUS11299</name>
</gene>
<comment type="caution">
    <text evidence="2">The sequence shown here is derived from an EMBL/GenBank/DDBJ whole genome shotgun (WGS) entry which is preliminary data.</text>
</comment>
<protein>
    <submittedName>
        <fullName evidence="2">Uncharacterized protein</fullName>
    </submittedName>
</protein>
<dbReference type="PANTHER" id="PTHR35462">
    <property type="match status" value="1"/>
</dbReference>
<reference evidence="2 3" key="1">
    <citation type="submission" date="2024-01" db="EMBL/GenBank/DDBJ databases">
        <authorList>
            <person name="Waweru B."/>
        </authorList>
    </citation>
    <scope>NUCLEOTIDE SEQUENCE [LARGE SCALE GENOMIC DNA]</scope>
</reference>
<sequence length="156" mass="16911">MGDSDDDPWLAPDKLYHVLFCLSLTLFFSKLASLTRYPFLKRHSIRVGAFLSLFAGATKEAADQIGLFPSAGASAKDALADVIGVLIAVAALSMCKSKKTDGSDSGSGQTRRVLPVEGFEDLLKGWWNRVSVGNVDGTLTSWWIREGSQKSLENVE</sequence>
<dbReference type="PANTHER" id="PTHR35462:SF2">
    <property type="entry name" value="TRANSMEMBRANE PROTEIN"/>
    <property type="match status" value="1"/>
</dbReference>
<keyword evidence="1" id="KW-0812">Transmembrane</keyword>
<evidence type="ECO:0000313" key="2">
    <source>
        <dbReference type="EMBL" id="CAK7336291.1"/>
    </source>
</evidence>
<evidence type="ECO:0000256" key="1">
    <source>
        <dbReference type="SAM" id="Phobius"/>
    </source>
</evidence>
<name>A0AAV1RKL8_9ROSI</name>
<accession>A0AAV1RKL8</accession>